<evidence type="ECO:0000313" key="2">
    <source>
        <dbReference type="EMBL" id="KAL0637486.1"/>
    </source>
</evidence>
<feature type="region of interest" description="Disordered" evidence="1">
    <location>
        <begin position="1"/>
        <end position="24"/>
    </location>
</feature>
<evidence type="ECO:0000256" key="1">
    <source>
        <dbReference type="SAM" id="MobiDB-lite"/>
    </source>
</evidence>
<dbReference type="EMBL" id="JBBBZM010000034">
    <property type="protein sequence ID" value="KAL0637486.1"/>
    <property type="molecule type" value="Genomic_DNA"/>
</dbReference>
<reference evidence="2 3" key="1">
    <citation type="submission" date="2024-02" db="EMBL/GenBank/DDBJ databases">
        <title>Discinaceae phylogenomics.</title>
        <authorList>
            <person name="Dirks A.C."/>
            <person name="James T.Y."/>
        </authorList>
    </citation>
    <scope>NUCLEOTIDE SEQUENCE [LARGE SCALE GENOMIC DNA]</scope>
    <source>
        <strain evidence="2 3">ACD0624</strain>
    </source>
</reference>
<dbReference type="Proteomes" id="UP001447188">
    <property type="component" value="Unassembled WGS sequence"/>
</dbReference>
<feature type="compositionally biased region" description="Basic and acidic residues" evidence="1">
    <location>
        <begin position="84"/>
        <end position="94"/>
    </location>
</feature>
<proteinExistence type="predicted"/>
<feature type="region of interest" description="Disordered" evidence="1">
    <location>
        <begin position="205"/>
        <end position="224"/>
    </location>
</feature>
<evidence type="ECO:0000313" key="3">
    <source>
        <dbReference type="Proteomes" id="UP001447188"/>
    </source>
</evidence>
<feature type="region of interest" description="Disordered" evidence="1">
    <location>
        <begin position="113"/>
        <end position="184"/>
    </location>
</feature>
<keyword evidence="3" id="KW-1185">Reference proteome</keyword>
<name>A0ABR3GNH4_9PEZI</name>
<organism evidence="2 3">
    <name type="scientific">Discina gigas</name>
    <dbReference type="NCBI Taxonomy" id="1032678"/>
    <lineage>
        <taxon>Eukaryota</taxon>
        <taxon>Fungi</taxon>
        <taxon>Dikarya</taxon>
        <taxon>Ascomycota</taxon>
        <taxon>Pezizomycotina</taxon>
        <taxon>Pezizomycetes</taxon>
        <taxon>Pezizales</taxon>
        <taxon>Discinaceae</taxon>
        <taxon>Discina</taxon>
    </lineage>
</organism>
<feature type="region of interest" description="Disordered" evidence="1">
    <location>
        <begin position="229"/>
        <end position="258"/>
    </location>
</feature>
<feature type="region of interest" description="Disordered" evidence="1">
    <location>
        <begin position="73"/>
        <end position="98"/>
    </location>
</feature>
<protein>
    <submittedName>
        <fullName evidence="2">Uncharacterized protein</fullName>
    </submittedName>
</protein>
<gene>
    <name evidence="2" type="ORF">Q9L58_003542</name>
</gene>
<sequence length="258" mass="28039">MPVIRNPFRRAAPSTPLNTSSESVITENLSQSTVSLADSGKLSAIEDVRPPRLASAISIPKGPDEGYKLSVVNDSGVYLPPSPPEKKSFWKKSESSISSKIKIPTVAEEQFDISARSPISDIAPSRSSFDSRSRAGSDARPNTRASLDVRPTRTSLDVQPSRLSLDQRPMRRGPHFSKKFDDSSEDAFEDVRLDDARPKKRSIFARFGTDHTSPSDVAPAAPGIMGSRNGFFGKKDVPQETVLESELGPISNGVKKSE</sequence>
<comment type="caution">
    <text evidence="2">The sequence shown here is derived from an EMBL/GenBank/DDBJ whole genome shotgun (WGS) entry which is preliminary data.</text>
</comment>
<accession>A0ABR3GNH4</accession>
<feature type="compositionally biased region" description="Polar residues" evidence="1">
    <location>
        <begin position="152"/>
        <end position="164"/>
    </location>
</feature>
<feature type="compositionally biased region" description="Polar residues" evidence="1">
    <location>
        <begin position="15"/>
        <end position="24"/>
    </location>
</feature>